<organism evidence="3 4">
    <name type="scientific">Drosophila lebanonensis</name>
    <name type="common">Fruit fly</name>
    <name type="synonym">Scaptodrosophila lebanonensis</name>
    <dbReference type="NCBI Taxonomy" id="7225"/>
    <lineage>
        <taxon>Eukaryota</taxon>
        <taxon>Metazoa</taxon>
        <taxon>Ecdysozoa</taxon>
        <taxon>Arthropoda</taxon>
        <taxon>Hexapoda</taxon>
        <taxon>Insecta</taxon>
        <taxon>Pterygota</taxon>
        <taxon>Neoptera</taxon>
        <taxon>Endopterygota</taxon>
        <taxon>Diptera</taxon>
        <taxon>Brachycera</taxon>
        <taxon>Muscomorpha</taxon>
        <taxon>Ephydroidea</taxon>
        <taxon>Drosophilidae</taxon>
        <taxon>Scaptodrosophila</taxon>
    </lineage>
</organism>
<protein>
    <submittedName>
        <fullName evidence="4 5">Actin cytoskeleton-regulatory complex protein PAN1 isoform X1</fullName>
    </submittedName>
</protein>
<feature type="compositionally biased region" description="Polar residues" evidence="1">
    <location>
        <begin position="538"/>
        <end position="548"/>
    </location>
</feature>
<evidence type="ECO:0000313" key="3">
    <source>
        <dbReference type="Proteomes" id="UP000504634"/>
    </source>
</evidence>
<name>A0A6J2SY30_DROLE</name>
<feature type="region of interest" description="Disordered" evidence="1">
    <location>
        <begin position="85"/>
        <end position="148"/>
    </location>
</feature>
<keyword evidence="3" id="KW-1185">Reference proteome</keyword>
<dbReference type="PROSITE" id="PS51082">
    <property type="entry name" value="WH2"/>
    <property type="match status" value="1"/>
</dbReference>
<dbReference type="Pfam" id="PF02205">
    <property type="entry name" value="WH2"/>
    <property type="match status" value="1"/>
</dbReference>
<dbReference type="GO" id="GO:0003779">
    <property type="term" value="F:actin binding"/>
    <property type="evidence" value="ECO:0007669"/>
    <property type="project" value="InterPro"/>
</dbReference>
<evidence type="ECO:0000259" key="2">
    <source>
        <dbReference type="PROSITE" id="PS51082"/>
    </source>
</evidence>
<feature type="domain" description="WH2" evidence="2">
    <location>
        <begin position="477"/>
        <end position="494"/>
    </location>
</feature>
<evidence type="ECO:0000313" key="4">
    <source>
        <dbReference type="RefSeq" id="XP_030369486.1"/>
    </source>
</evidence>
<accession>A0A6J2SY30</accession>
<evidence type="ECO:0000256" key="1">
    <source>
        <dbReference type="SAM" id="MobiDB-lite"/>
    </source>
</evidence>
<dbReference type="GO" id="GO:0005884">
    <property type="term" value="C:actin filament"/>
    <property type="evidence" value="ECO:0007669"/>
    <property type="project" value="TreeGrafter"/>
</dbReference>
<feature type="compositionally biased region" description="Pro residues" evidence="1">
    <location>
        <begin position="364"/>
        <end position="373"/>
    </location>
</feature>
<reference evidence="4 5" key="1">
    <citation type="submission" date="2025-04" db="UniProtKB">
        <authorList>
            <consortium name="RefSeq"/>
        </authorList>
    </citation>
    <scope>IDENTIFICATION</scope>
    <source>
        <strain evidence="4 5">11010-0011.00</strain>
        <tissue evidence="4 5">Whole body</tissue>
    </source>
</reference>
<feature type="region of interest" description="Disordered" evidence="1">
    <location>
        <begin position="361"/>
        <end position="476"/>
    </location>
</feature>
<dbReference type="Proteomes" id="UP000504634">
    <property type="component" value="Unplaced"/>
</dbReference>
<feature type="compositionally biased region" description="Pro residues" evidence="1">
    <location>
        <begin position="424"/>
        <end position="445"/>
    </location>
</feature>
<proteinExistence type="predicted"/>
<dbReference type="CTD" id="41198"/>
<dbReference type="RefSeq" id="XP_030369486.1">
    <property type="nucleotide sequence ID" value="XM_030513626.1"/>
</dbReference>
<dbReference type="PANTHER" id="PTHR45691:SF6">
    <property type="entry name" value="PROTEIN DIAPHANOUS"/>
    <property type="match status" value="1"/>
</dbReference>
<dbReference type="InterPro" id="IPR003124">
    <property type="entry name" value="WH2_dom"/>
</dbReference>
<dbReference type="GeneID" id="115620407"/>
<dbReference type="OrthoDB" id="8039211at2759"/>
<dbReference type="InterPro" id="IPR051412">
    <property type="entry name" value="Formin_Homology_Diaphanous_sf"/>
</dbReference>
<feature type="region of interest" description="Disordered" evidence="1">
    <location>
        <begin position="315"/>
        <end position="348"/>
    </location>
</feature>
<feature type="compositionally biased region" description="Low complexity" evidence="1">
    <location>
        <begin position="116"/>
        <end position="148"/>
    </location>
</feature>
<feature type="compositionally biased region" description="Pro residues" evidence="1">
    <location>
        <begin position="399"/>
        <end position="408"/>
    </location>
</feature>
<gene>
    <name evidence="4 5" type="primary">LOC115620407</name>
</gene>
<dbReference type="CDD" id="cd21762">
    <property type="entry name" value="WH2"/>
    <property type="match status" value="1"/>
</dbReference>
<dbReference type="SMART" id="SM00246">
    <property type="entry name" value="WH2"/>
    <property type="match status" value="2"/>
</dbReference>
<feature type="region of interest" description="Disordered" evidence="1">
    <location>
        <begin position="529"/>
        <end position="548"/>
    </location>
</feature>
<dbReference type="PANTHER" id="PTHR45691">
    <property type="entry name" value="PROTEIN DIAPHANOUS"/>
    <property type="match status" value="1"/>
</dbReference>
<dbReference type="AlphaFoldDB" id="A0A6J2SY30"/>
<sequence length="548" mass="59156">MDSNYISEPVEFRQLEGNAIDFRKTFDLRGHGTDEMLMLYLRKANLPDNVNLISAEQRRTYIYDIIRSNKGPGYWVPRSNEVSSDVFSNPPPAVRPPTRASPSPNTFRRTLVNPDSNNNIQSMSSSSSSNSLQSGKSSHNASPASSFSTNVVVSSKGSKYEIGGPIHFQHVAGDVTRDRTRNAFDLSANSNDNVLKKYMIEHGIAEEDINGMRRQDVIKKIVHSNFTWIPPKQKPKQTPPPLVYATISTNNQITPPESPVPAEPNDPTSAFSNYISLTSRFADISDMPIPEQAGGKQQTNNCTTITVPIAVEVKNKPKIPPPPSAVRATNNHAGALPPNPAPPKTPENVYATIAPQRKVVPMRMAPPPTPPKPNINSSPTLIVSKPKLPTQKQCSPTASVPPPPPPPISITQQPLVGNSNSSVPEPPPLPKTGAGPPPPPPPPPNLTAGAGPTPPPPPLQAATTNTPAKTVVSSGDDRDAFLESIRKGVTLKKVDQKAATISGVKPRPERKPPTMDFLSELKLGITLRRVKNPDDNPYSDNNADESQA</sequence>
<dbReference type="RefSeq" id="XP_030369487.1">
    <property type="nucleotide sequence ID" value="XM_030513627.1"/>
</dbReference>
<evidence type="ECO:0000313" key="5">
    <source>
        <dbReference type="RefSeq" id="XP_030369487.1"/>
    </source>
</evidence>
<dbReference type="GO" id="GO:0030041">
    <property type="term" value="P:actin filament polymerization"/>
    <property type="evidence" value="ECO:0007669"/>
    <property type="project" value="TreeGrafter"/>
</dbReference>
<feature type="compositionally biased region" description="Polar residues" evidence="1">
    <location>
        <begin position="409"/>
        <end position="423"/>
    </location>
</feature>